<dbReference type="SUPFAM" id="SSF50715">
    <property type="entry name" value="Ribosomal protein L25-like"/>
    <property type="match status" value="1"/>
</dbReference>
<sequence>MKTRIDLTVEPRETGKHNSRGLRTSRNVPAVIYGAVTPTNVSVGEKEIVKYNTRAYENALFNLKSTDKTANGIVVLIKSVDVHPLTRRPQHVDFFALDLKKAVRVNVEVRLEGKAIGLSEGGLLNVVLRSVEVECLPTEIPEFFTADISNLAVGDALHVSDIKVGGSVKMITGAEQTVAVVNAQEEEVAATPAAAAAPAAAAPAAAKAPAAKK</sequence>
<accession>A0A1Z3N6N7</accession>
<dbReference type="NCBIfam" id="TIGR00731">
    <property type="entry name" value="bL25_bact_ctc"/>
    <property type="match status" value="1"/>
</dbReference>
<dbReference type="GO" id="GO:0003735">
    <property type="term" value="F:structural constituent of ribosome"/>
    <property type="evidence" value="ECO:0007669"/>
    <property type="project" value="InterPro"/>
</dbReference>
<keyword evidence="1 5" id="KW-0699">rRNA-binding</keyword>
<gene>
    <name evidence="5" type="primary">rplY</name>
    <name evidence="5" type="synonym">ctc</name>
    <name evidence="9" type="ORF">B9G79_05765</name>
</gene>
<dbReference type="OrthoDB" id="5293909at2"/>
<evidence type="ECO:0000256" key="5">
    <source>
        <dbReference type="HAMAP-Rule" id="MF_01334"/>
    </source>
</evidence>
<feature type="domain" description="Large ribosomal subunit protein bL25 beta" evidence="8">
    <location>
        <begin position="103"/>
        <end position="184"/>
    </location>
</feature>
<comment type="subunit">
    <text evidence="5">Part of the 50S ribosomal subunit; part of the 5S rRNA/L5/L18/L25 subcomplex. Contacts the 5S rRNA. Binds to the 5S rRNA independently of L5 and L18.</text>
</comment>
<dbReference type="InterPro" id="IPR029751">
    <property type="entry name" value="Ribosomal_L25_dom"/>
</dbReference>
<dbReference type="PANTHER" id="PTHR33284:SF1">
    <property type="entry name" value="RIBOSOMAL PROTEIN L25_GLN-TRNA SYNTHETASE, ANTI-CODON-BINDING DOMAIN-CONTAINING PROTEIN"/>
    <property type="match status" value="1"/>
</dbReference>
<organism evidence="9 10">
    <name type="scientific">Bdellovibrio bacteriovorus</name>
    <dbReference type="NCBI Taxonomy" id="959"/>
    <lineage>
        <taxon>Bacteria</taxon>
        <taxon>Pseudomonadati</taxon>
        <taxon>Bdellovibrionota</taxon>
        <taxon>Bdellovibrionia</taxon>
        <taxon>Bdellovibrionales</taxon>
        <taxon>Pseudobdellovibrionaceae</taxon>
        <taxon>Bdellovibrio</taxon>
    </lineage>
</organism>
<comment type="function">
    <text evidence="5">This is one of the proteins that binds to the 5S RNA in the ribosome where it forms part of the central protuberance.</text>
</comment>
<evidence type="ECO:0000256" key="4">
    <source>
        <dbReference type="ARBA" id="ARBA00023274"/>
    </source>
</evidence>
<feature type="compositionally biased region" description="Basic and acidic residues" evidence="6">
    <location>
        <begin position="1"/>
        <end position="16"/>
    </location>
</feature>
<protein>
    <recommendedName>
        <fullName evidence="5">Large ribosomal subunit protein bL25</fullName>
    </recommendedName>
    <alternativeName>
        <fullName evidence="5">General stress protein CTC</fullName>
    </alternativeName>
</protein>
<dbReference type="InterPro" id="IPR020056">
    <property type="entry name" value="Rbsml_bL25/Gln-tRNA_synth_N"/>
</dbReference>
<dbReference type="InterPro" id="IPR020057">
    <property type="entry name" value="Ribosomal_bL25_b-dom"/>
</dbReference>
<keyword evidence="2 5" id="KW-0694">RNA-binding</keyword>
<dbReference type="EMBL" id="CP020946">
    <property type="protein sequence ID" value="ASD63109.1"/>
    <property type="molecule type" value="Genomic_DNA"/>
</dbReference>
<dbReference type="Pfam" id="PF01386">
    <property type="entry name" value="Ribosomal_L25p"/>
    <property type="match status" value="1"/>
</dbReference>
<evidence type="ECO:0000313" key="10">
    <source>
        <dbReference type="Proteomes" id="UP000197003"/>
    </source>
</evidence>
<dbReference type="AlphaFoldDB" id="A0A1Z3N6N7"/>
<dbReference type="Gene3D" id="2.170.120.20">
    <property type="entry name" value="Ribosomal protein L25, beta domain"/>
    <property type="match status" value="1"/>
</dbReference>
<proteinExistence type="inferred from homology"/>
<evidence type="ECO:0000259" key="8">
    <source>
        <dbReference type="Pfam" id="PF14693"/>
    </source>
</evidence>
<evidence type="ECO:0000256" key="1">
    <source>
        <dbReference type="ARBA" id="ARBA00022730"/>
    </source>
</evidence>
<dbReference type="InterPro" id="IPR011035">
    <property type="entry name" value="Ribosomal_bL25/Gln-tRNA_synth"/>
</dbReference>
<dbReference type="Gene3D" id="2.40.240.10">
    <property type="entry name" value="Ribosomal Protein L25, Chain P"/>
    <property type="match status" value="1"/>
</dbReference>
<dbReference type="CDD" id="cd00495">
    <property type="entry name" value="Ribosomal_L25_TL5_CTC"/>
    <property type="match status" value="1"/>
</dbReference>
<keyword evidence="4 5" id="KW-0687">Ribonucleoprotein</keyword>
<comment type="similarity">
    <text evidence="5">Belongs to the bacterial ribosomal protein bL25 family. CTC subfamily.</text>
</comment>
<dbReference type="HAMAP" id="MF_01334">
    <property type="entry name" value="Ribosomal_bL25_CTC"/>
    <property type="match status" value="1"/>
</dbReference>
<name>A0A1Z3N6N7_BDEBC</name>
<dbReference type="InterPro" id="IPR001021">
    <property type="entry name" value="Ribosomal_bL25_long"/>
</dbReference>
<evidence type="ECO:0000313" key="9">
    <source>
        <dbReference type="EMBL" id="ASD63109.1"/>
    </source>
</evidence>
<reference evidence="9 10" key="1">
    <citation type="submission" date="2017-04" db="EMBL/GenBank/DDBJ databases">
        <title>Whole genome sequence of Bdellovibrio bacteriovorus strain SSB218315.</title>
        <authorList>
            <person name="Oyedara O."/>
            <person name="Rodriguez-Perez M.A."/>
        </authorList>
    </citation>
    <scope>NUCLEOTIDE SEQUENCE [LARGE SCALE GENOMIC DNA]</scope>
    <source>
        <strain evidence="9 10">SSB218315</strain>
    </source>
</reference>
<dbReference type="RefSeq" id="WP_088564689.1">
    <property type="nucleotide sequence ID" value="NZ_CP020946.1"/>
</dbReference>
<dbReference type="GO" id="GO:0006412">
    <property type="term" value="P:translation"/>
    <property type="evidence" value="ECO:0007669"/>
    <property type="project" value="UniProtKB-UniRule"/>
</dbReference>
<dbReference type="Proteomes" id="UP000197003">
    <property type="component" value="Chromosome"/>
</dbReference>
<keyword evidence="3 5" id="KW-0689">Ribosomal protein</keyword>
<dbReference type="PANTHER" id="PTHR33284">
    <property type="entry name" value="RIBOSOMAL PROTEIN L25/GLN-TRNA SYNTHETASE, ANTI-CODON-BINDING DOMAIN-CONTAINING PROTEIN"/>
    <property type="match status" value="1"/>
</dbReference>
<dbReference type="GO" id="GO:0022625">
    <property type="term" value="C:cytosolic large ribosomal subunit"/>
    <property type="evidence" value="ECO:0007669"/>
    <property type="project" value="TreeGrafter"/>
</dbReference>
<dbReference type="InterPro" id="IPR020930">
    <property type="entry name" value="Ribosomal_uL5_bac-type"/>
</dbReference>
<dbReference type="InterPro" id="IPR037121">
    <property type="entry name" value="Ribosomal_bL25_C"/>
</dbReference>
<evidence type="ECO:0000256" key="6">
    <source>
        <dbReference type="SAM" id="MobiDB-lite"/>
    </source>
</evidence>
<feature type="domain" description="Large ribosomal subunit protein bL25 L25" evidence="7">
    <location>
        <begin position="7"/>
        <end position="94"/>
    </location>
</feature>
<evidence type="ECO:0000256" key="3">
    <source>
        <dbReference type="ARBA" id="ARBA00022980"/>
    </source>
</evidence>
<dbReference type="GO" id="GO:0008097">
    <property type="term" value="F:5S rRNA binding"/>
    <property type="evidence" value="ECO:0007669"/>
    <property type="project" value="InterPro"/>
</dbReference>
<evidence type="ECO:0000259" key="7">
    <source>
        <dbReference type="Pfam" id="PF01386"/>
    </source>
</evidence>
<evidence type="ECO:0000256" key="2">
    <source>
        <dbReference type="ARBA" id="ARBA00022884"/>
    </source>
</evidence>
<dbReference type="Pfam" id="PF14693">
    <property type="entry name" value="Ribosomal_TL5_C"/>
    <property type="match status" value="1"/>
</dbReference>
<feature type="region of interest" description="Disordered" evidence="6">
    <location>
        <begin position="1"/>
        <end position="22"/>
    </location>
</feature>